<dbReference type="InterPro" id="IPR016181">
    <property type="entry name" value="Acyl_CoA_acyltransferase"/>
</dbReference>
<protein>
    <submittedName>
        <fullName evidence="2">RimJ/RimL family protein N-acetyltransferase</fullName>
    </submittedName>
</protein>
<dbReference type="SUPFAM" id="SSF55729">
    <property type="entry name" value="Acyl-CoA N-acyltransferases (Nat)"/>
    <property type="match status" value="1"/>
</dbReference>
<evidence type="ECO:0000259" key="1">
    <source>
        <dbReference type="PROSITE" id="PS51186"/>
    </source>
</evidence>
<reference evidence="2 3" key="1">
    <citation type="submission" date="2023-07" db="EMBL/GenBank/DDBJ databases">
        <title>Genomic Encyclopedia of Type Strains, Phase IV (KMG-IV): sequencing the most valuable type-strain genomes for metagenomic binning, comparative biology and taxonomic classification.</title>
        <authorList>
            <person name="Goeker M."/>
        </authorList>
    </citation>
    <scope>NUCLEOTIDE SEQUENCE [LARGE SCALE GENOMIC DNA]</scope>
    <source>
        <strain evidence="2 3">DSM 9768</strain>
    </source>
</reference>
<gene>
    <name evidence="2" type="ORF">J2S74_003729</name>
</gene>
<dbReference type="PROSITE" id="PS51186">
    <property type="entry name" value="GNAT"/>
    <property type="match status" value="1"/>
</dbReference>
<keyword evidence="3" id="KW-1185">Reference proteome</keyword>
<organism evidence="2 3">
    <name type="scientific">Evansella vedderi</name>
    <dbReference type="NCBI Taxonomy" id="38282"/>
    <lineage>
        <taxon>Bacteria</taxon>
        <taxon>Bacillati</taxon>
        <taxon>Bacillota</taxon>
        <taxon>Bacilli</taxon>
        <taxon>Bacillales</taxon>
        <taxon>Bacillaceae</taxon>
        <taxon>Evansella</taxon>
    </lineage>
</organism>
<dbReference type="EMBL" id="JAUSUG010000016">
    <property type="protein sequence ID" value="MDQ0256309.1"/>
    <property type="molecule type" value="Genomic_DNA"/>
</dbReference>
<accession>A0ABT9ZYI4</accession>
<evidence type="ECO:0000313" key="2">
    <source>
        <dbReference type="EMBL" id="MDQ0256309.1"/>
    </source>
</evidence>
<dbReference type="PANTHER" id="PTHR43415">
    <property type="entry name" value="SPERMIDINE N(1)-ACETYLTRANSFERASE"/>
    <property type="match status" value="1"/>
</dbReference>
<name>A0ABT9ZYI4_9BACI</name>
<dbReference type="Gene3D" id="3.40.630.30">
    <property type="match status" value="1"/>
</dbReference>
<dbReference type="Proteomes" id="UP001230005">
    <property type="component" value="Unassembled WGS sequence"/>
</dbReference>
<dbReference type="CDD" id="cd04301">
    <property type="entry name" value="NAT_SF"/>
    <property type="match status" value="1"/>
</dbReference>
<dbReference type="PANTHER" id="PTHR43415:SF5">
    <property type="entry name" value="ACETYLTRANSFERASE"/>
    <property type="match status" value="1"/>
</dbReference>
<dbReference type="RefSeq" id="WP_307328251.1">
    <property type="nucleotide sequence ID" value="NZ_JAUSUG010000016.1"/>
</dbReference>
<dbReference type="InterPro" id="IPR000182">
    <property type="entry name" value="GNAT_dom"/>
</dbReference>
<comment type="caution">
    <text evidence="2">The sequence shown here is derived from an EMBL/GenBank/DDBJ whole genome shotgun (WGS) entry which is preliminary data.</text>
</comment>
<proteinExistence type="predicted"/>
<evidence type="ECO:0000313" key="3">
    <source>
        <dbReference type="Proteomes" id="UP001230005"/>
    </source>
</evidence>
<dbReference type="Pfam" id="PF13302">
    <property type="entry name" value="Acetyltransf_3"/>
    <property type="match status" value="1"/>
</dbReference>
<feature type="domain" description="N-acetyltransferase" evidence="1">
    <location>
        <begin position="2"/>
        <end position="166"/>
    </location>
</feature>
<sequence>MIELRFFQTSDFQQLIHWIDSPEFLMQWSGPHFQYPLNEEQLENYLKDANKENAHELVYSVVYKETGNVIGHISLGKIDRENKSARIGKVLVGDEKVRGKGVGQHMITEMLKLAFDELKLHRVSLGVFDFNTSAIACYEKAGFVKEGLLRESRKMGDHYWSLWEMSILENEWLEKIKELEQRDN</sequence>